<keyword evidence="3" id="KW-0863">Zinc-finger</keyword>
<dbReference type="OrthoDB" id="153872at2759"/>
<dbReference type="AlphaFoldDB" id="A0A1Y1JPD9"/>
<feature type="domain" description="B box-type" evidence="5">
    <location>
        <begin position="328"/>
        <end position="370"/>
    </location>
</feature>
<dbReference type="CDD" id="cd19821">
    <property type="entry name" value="Bbox1_BBX-like"/>
    <property type="match status" value="1"/>
</dbReference>
<evidence type="ECO:0000313" key="6">
    <source>
        <dbReference type="EMBL" id="GAW82682.1"/>
    </source>
</evidence>
<evidence type="ECO:0000256" key="1">
    <source>
        <dbReference type="ARBA" id="ARBA00022723"/>
    </source>
</evidence>
<protein>
    <recommendedName>
        <fullName evidence="5">B box-type domain-containing protein</fullName>
    </recommendedName>
</protein>
<dbReference type="InterPro" id="IPR000315">
    <property type="entry name" value="Znf_B-box"/>
</dbReference>
<keyword evidence="2" id="KW-0862">Zinc</keyword>
<keyword evidence="1" id="KW-0479">Metal-binding</keyword>
<dbReference type="Pfam" id="PF00643">
    <property type="entry name" value="zf-B_box"/>
    <property type="match status" value="1"/>
</dbReference>
<feature type="compositionally biased region" description="Basic and acidic residues" evidence="4">
    <location>
        <begin position="1"/>
        <end position="16"/>
    </location>
</feature>
<feature type="compositionally biased region" description="Acidic residues" evidence="4">
    <location>
        <begin position="583"/>
        <end position="597"/>
    </location>
</feature>
<dbReference type="RefSeq" id="XP_028545271.1">
    <property type="nucleotide sequence ID" value="XM_028689470.1"/>
</dbReference>
<dbReference type="Gene3D" id="3.30.160.60">
    <property type="entry name" value="Classic Zinc Finger"/>
    <property type="match status" value="1"/>
</dbReference>
<organism evidence="6 7">
    <name type="scientific">Plasmodium gonderi</name>
    <dbReference type="NCBI Taxonomy" id="77519"/>
    <lineage>
        <taxon>Eukaryota</taxon>
        <taxon>Sar</taxon>
        <taxon>Alveolata</taxon>
        <taxon>Apicomplexa</taxon>
        <taxon>Aconoidasida</taxon>
        <taxon>Haemosporida</taxon>
        <taxon>Plasmodiidae</taxon>
        <taxon>Plasmodium</taxon>
        <taxon>Plasmodium (Plasmodium)</taxon>
    </lineage>
</organism>
<reference evidence="7" key="1">
    <citation type="submission" date="2017-04" db="EMBL/GenBank/DDBJ databases">
        <title>Plasmodium gonderi genome.</title>
        <authorList>
            <person name="Arisue N."/>
            <person name="Honma H."/>
            <person name="Kawai S."/>
            <person name="Tougan T."/>
            <person name="Tanabe K."/>
            <person name="Horii T."/>
        </authorList>
    </citation>
    <scope>NUCLEOTIDE SEQUENCE [LARGE SCALE GENOMIC DNA]</scope>
    <source>
        <strain evidence="7">ATCC 30045</strain>
    </source>
</reference>
<dbReference type="GeneID" id="39749419"/>
<evidence type="ECO:0000313" key="7">
    <source>
        <dbReference type="Proteomes" id="UP000195521"/>
    </source>
</evidence>
<feature type="domain" description="B box-type" evidence="5">
    <location>
        <begin position="271"/>
        <end position="318"/>
    </location>
</feature>
<keyword evidence="7" id="KW-1185">Reference proteome</keyword>
<dbReference type="Proteomes" id="UP000195521">
    <property type="component" value="Unassembled WGS sequence"/>
</dbReference>
<dbReference type="PANTHER" id="PTHR31717:SF45">
    <property type="entry name" value="ZINC FINGER PROTEIN CONSTANS-LIKE 14-RELATED"/>
    <property type="match status" value="1"/>
</dbReference>
<comment type="caution">
    <text evidence="6">The sequence shown here is derived from an EMBL/GenBank/DDBJ whole genome shotgun (WGS) entry which is preliminary data.</text>
</comment>
<evidence type="ECO:0000256" key="3">
    <source>
        <dbReference type="PROSITE-ProRule" id="PRU00024"/>
    </source>
</evidence>
<dbReference type="EMBL" id="BDQF01000013">
    <property type="protein sequence ID" value="GAW82682.1"/>
    <property type="molecule type" value="Genomic_DNA"/>
</dbReference>
<dbReference type="InterPro" id="IPR049808">
    <property type="entry name" value="CONSTANS-like_Bbox1"/>
</dbReference>
<dbReference type="CDD" id="cd19756">
    <property type="entry name" value="Bbox2"/>
    <property type="match status" value="1"/>
</dbReference>
<dbReference type="SUPFAM" id="SSF57845">
    <property type="entry name" value="B-box zinc-binding domain"/>
    <property type="match status" value="1"/>
</dbReference>
<gene>
    <name evidence="6" type="ORF">PGO_126800</name>
</gene>
<proteinExistence type="predicted"/>
<dbReference type="GO" id="GO:0008270">
    <property type="term" value="F:zinc ion binding"/>
    <property type="evidence" value="ECO:0007669"/>
    <property type="project" value="UniProtKB-KW"/>
</dbReference>
<feature type="region of interest" description="Disordered" evidence="4">
    <location>
        <begin position="583"/>
        <end position="612"/>
    </location>
</feature>
<dbReference type="SMART" id="SM00336">
    <property type="entry name" value="BBOX"/>
    <property type="match status" value="2"/>
</dbReference>
<name>A0A1Y1JPD9_PLAGO</name>
<evidence type="ECO:0000256" key="4">
    <source>
        <dbReference type="SAM" id="MobiDB-lite"/>
    </source>
</evidence>
<dbReference type="OMA" id="CDIKHHE"/>
<feature type="region of interest" description="Disordered" evidence="4">
    <location>
        <begin position="1"/>
        <end position="22"/>
    </location>
</feature>
<dbReference type="PANTHER" id="PTHR31717">
    <property type="entry name" value="ZINC FINGER PROTEIN CONSTANS-LIKE 10"/>
    <property type="match status" value="1"/>
</dbReference>
<evidence type="ECO:0000256" key="2">
    <source>
        <dbReference type="ARBA" id="ARBA00022833"/>
    </source>
</evidence>
<accession>A0A1Y1JPD9</accession>
<sequence length="1197" mass="141273">MDIMRKEKVQRNRIEEKDDNDDSDNFQSVYKRVVVKNRILNEKTNSKNAFLEMLEISRVNDYNIMMKYEYILKLCFFSSNVNVLNVYRLVKSEYEKEFDEVAAYLRSNILISIMDTNQINDKSEHVGEYFIKNYEQLKNFEYIIGNTDYPLGFEKNTNGIFRVYLFKIIPSRTLLLNETNLDYIKNGEIPNNYDSIAVDRELYYEQMGSLNLKPGGKENETIRSGYTKGGNKSNNTKTGTNYSYIYKVKSAEQVLPLLLIEFEFKCLRVDISVPICEYCYTTKAIYYCHNDKVHLCDVCDIKHHEKNRILKNHKRIHISESPYQFGKCAYHPNELVESICMKCYCSLCSNCLLIGSHSRSNCRNHPIVNIKDAFILSNKKKSLSDINLENRKIRILNLLKKKHKLLAEIYSNYTSLQKRIDTLYKYIIDELKVLKKKKMQFLMALKRAVLSQLLIIEWTEAFFFHTKLSLNLSDFILYQKKHELVIQFLMANNWKDLNLIKHAPYWLFQKIFVKSNLCIYEDNFFKLNFISPKDLESGIPKNNLVKKGCILKANENRLEDMYNFNNVLNDKKGYLGLYDETNFEEESQEGGEEENEEEEKKKNKNQTSVKYSGIGSNDVDELSKEIRTNQWKNISFNLRHTKEIEDTGELSTHEIQNILTLNKDYSSLYDLTEDKPTNSNLLCGLFRDEHELKNLQDRKTPLKQSHMYKELWKHLVNYKYINVIHILKAKCSLNTLLLTYSFFNVSNYYDCMEDIVKHIIKHEIYTLLNKNIDYHTKMKVTQVLDNVATLLCLRRFKLAPLIDKYIELCFSKIEKEEKEILSYTRQKQKKDEHVYENSYKQIEKNLTSVELSFGKVESSNNMHNENVPLMMLKKEQNGYCKIEKDKEKSTSIESNEKKGAISRGVNNILEVDQTVLEEDNTIIEDINTKLDEKEFVNMNNLNDADDDVLCLNIDEKKEFSILKKINEYIYIYLEMLINDLVNIPHKDLNDGIRLIFYLIHDEIDGMNKNLMMNEKKYSIHTLSLCLDLFLNSVLYPYIFYVHEENVNAQIRTNYMLYQKVVIMFGQILREISIYIFQIYNLGMYDNNLKAFINNIKDNKILLDKATNEKMFFLDVSQKLFKWIIKNLESPRFYSPMKWNSSETVEKSYERIINEIVSIDKSSANNCINENVDYNVLFSTSNFKEILSLCYSIQNSCT</sequence>
<dbReference type="PROSITE" id="PS50119">
    <property type="entry name" value="ZF_BBOX"/>
    <property type="match status" value="2"/>
</dbReference>
<evidence type="ECO:0000259" key="5">
    <source>
        <dbReference type="PROSITE" id="PS50119"/>
    </source>
</evidence>